<dbReference type="Proteomes" id="UP001139450">
    <property type="component" value="Unassembled WGS sequence"/>
</dbReference>
<evidence type="ECO:0000256" key="2">
    <source>
        <dbReference type="ARBA" id="ARBA00022741"/>
    </source>
</evidence>
<evidence type="ECO:0000256" key="1">
    <source>
        <dbReference type="ARBA" id="ARBA00022448"/>
    </source>
</evidence>
<dbReference type="PANTHER" id="PTHR42939">
    <property type="entry name" value="ABC TRANSPORTER ATP-BINDING PROTEIN ALBC-RELATED"/>
    <property type="match status" value="1"/>
</dbReference>
<dbReference type="GO" id="GO:0005524">
    <property type="term" value="F:ATP binding"/>
    <property type="evidence" value="ECO:0007669"/>
    <property type="project" value="UniProtKB-KW"/>
</dbReference>
<dbReference type="AlphaFoldDB" id="A0A9X2BAU9"/>
<evidence type="ECO:0000259" key="4">
    <source>
        <dbReference type="PROSITE" id="PS50893"/>
    </source>
</evidence>
<dbReference type="PROSITE" id="PS50893">
    <property type="entry name" value="ABC_TRANSPORTER_2"/>
    <property type="match status" value="1"/>
</dbReference>
<dbReference type="PROSITE" id="PS00211">
    <property type="entry name" value="ABC_TRANSPORTER_1"/>
    <property type="match status" value="1"/>
</dbReference>
<keyword evidence="6" id="KW-1185">Reference proteome</keyword>
<dbReference type="InterPro" id="IPR003593">
    <property type="entry name" value="AAA+_ATPase"/>
</dbReference>
<dbReference type="PANTHER" id="PTHR42939:SF1">
    <property type="entry name" value="ABC TRANSPORTER ATP-BINDING PROTEIN ALBC-RELATED"/>
    <property type="match status" value="1"/>
</dbReference>
<dbReference type="InterPro" id="IPR027417">
    <property type="entry name" value="P-loop_NTPase"/>
</dbReference>
<keyword evidence="2" id="KW-0547">Nucleotide-binding</keyword>
<dbReference type="GO" id="GO:0016887">
    <property type="term" value="F:ATP hydrolysis activity"/>
    <property type="evidence" value="ECO:0007669"/>
    <property type="project" value="InterPro"/>
</dbReference>
<dbReference type="InterPro" id="IPR017871">
    <property type="entry name" value="ABC_transporter-like_CS"/>
</dbReference>
<dbReference type="EMBL" id="JALJEJ010000012">
    <property type="protein sequence ID" value="MCJ8211786.1"/>
    <property type="molecule type" value="Genomic_DNA"/>
</dbReference>
<dbReference type="InterPro" id="IPR003439">
    <property type="entry name" value="ABC_transporter-like_ATP-bd"/>
</dbReference>
<evidence type="ECO:0000256" key="3">
    <source>
        <dbReference type="ARBA" id="ARBA00022840"/>
    </source>
</evidence>
<name>A0A9X2BAU9_9SPHI</name>
<sequence>MDHGLFTISLDNIGRRFNRDWIFRRVNFTFTSGESYAILGPNGSGKSTLLQVLNASMGPSEGKISYTLNNAPLSHEHVYQHLALAAPYLELIEDFSMEEMIDFHFKFKSYLPGTDKQQVISLLNLKGGAGKQIRYFSSGMKQRLKLALAFCSDTPILMLDEPTSNLDQQGVDWYLQLVGQFTRERLTIVCSNQPHEYAFCKHQLNISDYKN</sequence>
<protein>
    <submittedName>
        <fullName evidence="5">ATP-binding cassette domain-containing protein</fullName>
    </submittedName>
</protein>
<accession>A0A9X2BAU9</accession>
<feature type="domain" description="ABC transporter" evidence="4">
    <location>
        <begin position="8"/>
        <end position="211"/>
    </location>
</feature>
<keyword evidence="3 5" id="KW-0067">ATP-binding</keyword>
<comment type="caution">
    <text evidence="5">The sequence shown here is derived from an EMBL/GenBank/DDBJ whole genome shotgun (WGS) entry which is preliminary data.</text>
</comment>
<organism evidence="5 6">
    <name type="scientific">Mucilaginibacter straminoryzae</name>
    <dbReference type="NCBI Taxonomy" id="2932774"/>
    <lineage>
        <taxon>Bacteria</taxon>
        <taxon>Pseudomonadati</taxon>
        <taxon>Bacteroidota</taxon>
        <taxon>Sphingobacteriia</taxon>
        <taxon>Sphingobacteriales</taxon>
        <taxon>Sphingobacteriaceae</taxon>
        <taxon>Mucilaginibacter</taxon>
    </lineage>
</organism>
<dbReference type="SMART" id="SM00382">
    <property type="entry name" value="AAA"/>
    <property type="match status" value="1"/>
</dbReference>
<dbReference type="SUPFAM" id="SSF52540">
    <property type="entry name" value="P-loop containing nucleoside triphosphate hydrolases"/>
    <property type="match status" value="1"/>
</dbReference>
<dbReference type="InterPro" id="IPR051782">
    <property type="entry name" value="ABC_Transporter_VariousFunc"/>
</dbReference>
<reference evidence="5" key="1">
    <citation type="submission" date="2022-04" db="EMBL/GenBank/DDBJ databases">
        <title>Mucilaginibacter sp. RS28 isolated from freshwater.</title>
        <authorList>
            <person name="Ko S.-R."/>
        </authorList>
    </citation>
    <scope>NUCLEOTIDE SEQUENCE</scope>
    <source>
        <strain evidence="5">RS28</strain>
    </source>
</reference>
<evidence type="ECO:0000313" key="6">
    <source>
        <dbReference type="Proteomes" id="UP001139450"/>
    </source>
</evidence>
<dbReference type="Pfam" id="PF00005">
    <property type="entry name" value="ABC_tran"/>
    <property type="match status" value="1"/>
</dbReference>
<gene>
    <name evidence="5" type="ORF">MUY27_18855</name>
</gene>
<keyword evidence="1" id="KW-0813">Transport</keyword>
<dbReference type="Gene3D" id="3.40.50.300">
    <property type="entry name" value="P-loop containing nucleotide triphosphate hydrolases"/>
    <property type="match status" value="1"/>
</dbReference>
<proteinExistence type="predicted"/>
<evidence type="ECO:0000313" key="5">
    <source>
        <dbReference type="EMBL" id="MCJ8211786.1"/>
    </source>
</evidence>